<dbReference type="NCBIfam" id="TIGR03508">
    <property type="entry name" value="decahem_SO"/>
    <property type="match status" value="1"/>
</dbReference>
<dbReference type="InterPro" id="IPR020015">
    <property type="entry name" value="Decahaem_cyt-c_DmsE"/>
</dbReference>
<protein>
    <submittedName>
        <fullName evidence="5">DmsE family decaheme c-type cytochrome</fullName>
    </submittedName>
</protein>
<dbReference type="SUPFAM" id="SSF48695">
    <property type="entry name" value="Multiheme cytochromes"/>
    <property type="match status" value="1"/>
</dbReference>
<evidence type="ECO:0000313" key="6">
    <source>
        <dbReference type="Proteomes" id="UP000829384"/>
    </source>
</evidence>
<feature type="signal peptide" evidence="2">
    <location>
        <begin position="1"/>
        <end position="23"/>
    </location>
</feature>
<organism evidence="5 6">
    <name type="scientific">Shewanella cutis</name>
    <dbReference type="NCBI Taxonomy" id="2766780"/>
    <lineage>
        <taxon>Bacteria</taxon>
        <taxon>Pseudomonadati</taxon>
        <taxon>Pseudomonadota</taxon>
        <taxon>Gammaproteobacteria</taxon>
        <taxon>Alteromonadales</taxon>
        <taxon>Shewanellaceae</taxon>
        <taxon>Shewanella</taxon>
    </lineage>
</organism>
<evidence type="ECO:0000256" key="2">
    <source>
        <dbReference type="SAM" id="SignalP"/>
    </source>
</evidence>
<dbReference type="PANTHER" id="PTHR35038:SF6">
    <property type="entry name" value="SURFACE LOCALIZED DECAHEME CYTOCHROME C LIPOPROTEIN"/>
    <property type="match status" value="1"/>
</dbReference>
<keyword evidence="1 2" id="KW-0732">Signal</keyword>
<gene>
    <name evidence="5" type="ORF">H9J30_12775</name>
</gene>
<name>A0ABS9QWP1_9GAMM</name>
<dbReference type="InterPro" id="IPR053875">
    <property type="entry name" value="Cytochrom_c_NrfB-like_dom"/>
</dbReference>
<evidence type="ECO:0000256" key="1">
    <source>
        <dbReference type="ARBA" id="ARBA00022729"/>
    </source>
</evidence>
<dbReference type="Proteomes" id="UP000829384">
    <property type="component" value="Unassembled WGS sequence"/>
</dbReference>
<dbReference type="InterPro" id="IPR010177">
    <property type="entry name" value="Paired_CXXCH_1"/>
</dbReference>
<dbReference type="InterPro" id="IPR036280">
    <property type="entry name" value="Multihaem_cyt_sf"/>
</dbReference>
<evidence type="ECO:0000313" key="5">
    <source>
        <dbReference type="EMBL" id="MCG9964783.1"/>
    </source>
</evidence>
<proteinExistence type="predicted"/>
<feature type="domain" description="Doubled CXXCH motif" evidence="3">
    <location>
        <begin position="226"/>
        <end position="262"/>
    </location>
</feature>
<dbReference type="Pfam" id="PF09699">
    <property type="entry name" value="Paired_CXXCH_1"/>
    <property type="match status" value="2"/>
</dbReference>
<feature type="chain" id="PRO_5046545706" evidence="2">
    <location>
        <begin position="24"/>
        <end position="304"/>
    </location>
</feature>
<evidence type="ECO:0000259" key="3">
    <source>
        <dbReference type="Pfam" id="PF09699"/>
    </source>
</evidence>
<keyword evidence="6" id="KW-1185">Reference proteome</keyword>
<evidence type="ECO:0000259" key="4">
    <source>
        <dbReference type="Pfam" id="PF22678"/>
    </source>
</evidence>
<reference evidence="5 6" key="1">
    <citation type="submission" date="2020-08" db="EMBL/GenBank/DDBJ databases">
        <title>Whole genome sequence of Shewanella sp strain PS-2.</title>
        <authorList>
            <person name="Das S.K."/>
        </authorList>
    </citation>
    <scope>NUCLEOTIDE SEQUENCE [LARGE SCALE GENOMIC DNA]</scope>
    <source>
        <strain evidence="5 6">PS-2</strain>
    </source>
</reference>
<dbReference type="Pfam" id="PF22678">
    <property type="entry name" value="Cytochrom_c_NrfB-like"/>
    <property type="match status" value="1"/>
</dbReference>
<comment type="caution">
    <text evidence="5">The sequence shown here is derived from an EMBL/GenBank/DDBJ whole genome shotgun (WGS) entry which is preliminary data.</text>
</comment>
<dbReference type="InterPro" id="IPR051829">
    <property type="entry name" value="Multiheme_Cytochr_ET"/>
</dbReference>
<sequence length="304" mass="33193">MKKILLVQLLFISTFFLPSLTFAAENLESLLIKKFEEKQYSKSGADTCLTCHKKDEKVSSFLNSAHGVSNQKGPMAGLQCETCHGPQGKHRGKNEPMITFGEQGNIDINKQNGICLSCHKNEMQSDWHNAAHQQQACSSCHNIHAEVDPILANAVSQNKVCADCHQAESHQTLMRSSHPLTNGQMTCTACHGAHGTINDVDLIKNNINQTCYTCHADKRGPLLWEHAPVVDDCTHCHNAHGSVNDNLLKTRAPLLCQQCHNGNPHAAVDQGIAGTNVFNSSGSCLNCHNQIHGSNHPSGNKLLK</sequence>
<dbReference type="EMBL" id="JACSDI010000008">
    <property type="protein sequence ID" value="MCG9964783.1"/>
    <property type="molecule type" value="Genomic_DNA"/>
</dbReference>
<dbReference type="RefSeq" id="WP_240131359.1">
    <property type="nucleotide sequence ID" value="NZ_JACSDI010000008.1"/>
</dbReference>
<feature type="domain" description="Doubled CXXCH motif" evidence="3">
    <location>
        <begin position="179"/>
        <end position="219"/>
    </location>
</feature>
<dbReference type="NCBIfam" id="TIGR01905">
    <property type="entry name" value="paired_CXXCH_1"/>
    <property type="match status" value="2"/>
</dbReference>
<accession>A0ABS9QWP1</accession>
<feature type="domain" description="Cytochrome c-type protein NrfB-like" evidence="4">
    <location>
        <begin position="80"/>
        <end position="152"/>
    </location>
</feature>
<dbReference type="Gene3D" id="3.90.10.10">
    <property type="entry name" value="Cytochrome C3"/>
    <property type="match status" value="2"/>
</dbReference>
<dbReference type="PANTHER" id="PTHR35038">
    <property type="entry name" value="DISSIMILATORY SULFITE REDUCTASE SIRA"/>
    <property type="match status" value="1"/>
</dbReference>